<keyword evidence="3" id="KW-1185">Reference proteome</keyword>
<accession>A0AAD5N2T6</accession>
<evidence type="ECO:0000313" key="2">
    <source>
        <dbReference type="EMBL" id="KAJ1356384.1"/>
    </source>
</evidence>
<feature type="compositionally biased region" description="Basic and acidic residues" evidence="1">
    <location>
        <begin position="109"/>
        <end position="126"/>
    </location>
</feature>
<sequence>MRSDDWWPSLSLVEAATQPQRVFIPSSIPAAQSDLLTHCQSSTLRQDYTALKRMYRPKRQPQATKKTLRPKRRTIDREKDNDLDGVSNDRKERYDNHALAATSNQLYETARREHQVKSNDAEDHLDGVQSPNSTL</sequence>
<reference evidence="2" key="1">
    <citation type="submission" date="2021-06" db="EMBL/GenBank/DDBJ databases">
        <title>Parelaphostrongylus tenuis whole genome reference sequence.</title>
        <authorList>
            <person name="Garwood T.J."/>
            <person name="Larsen P.A."/>
            <person name="Fountain-Jones N.M."/>
            <person name="Garbe J.R."/>
            <person name="Macchietto M.G."/>
            <person name="Kania S.A."/>
            <person name="Gerhold R.W."/>
            <person name="Richards J.E."/>
            <person name="Wolf T.M."/>
        </authorList>
    </citation>
    <scope>NUCLEOTIDE SEQUENCE</scope>
    <source>
        <strain evidence="2">MNPRO001-30</strain>
        <tissue evidence="2">Meninges</tissue>
    </source>
</reference>
<organism evidence="2 3">
    <name type="scientific">Parelaphostrongylus tenuis</name>
    <name type="common">Meningeal worm</name>
    <dbReference type="NCBI Taxonomy" id="148309"/>
    <lineage>
        <taxon>Eukaryota</taxon>
        <taxon>Metazoa</taxon>
        <taxon>Ecdysozoa</taxon>
        <taxon>Nematoda</taxon>
        <taxon>Chromadorea</taxon>
        <taxon>Rhabditida</taxon>
        <taxon>Rhabditina</taxon>
        <taxon>Rhabditomorpha</taxon>
        <taxon>Strongyloidea</taxon>
        <taxon>Metastrongylidae</taxon>
        <taxon>Parelaphostrongylus</taxon>
    </lineage>
</organism>
<protein>
    <submittedName>
        <fullName evidence="2">Uncharacterized protein</fullName>
    </submittedName>
</protein>
<evidence type="ECO:0000256" key="1">
    <source>
        <dbReference type="SAM" id="MobiDB-lite"/>
    </source>
</evidence>
<proteinExistence type="predicted"/>
<dbReference type="AlphaFoldDB" id="A0AAD5N2T6"/>
<name>A0AAD5N2T6_PARTN</name>
<feature type="region of interest" description="Disordered" evidence="1">
    <location>
        <begin position="52"/>
        <end position="135"/>
    </location>
</feature>
<dbReference type="EMBL" id="JAHQIW010002796">
    <property type="protein sequence ID" value="KAJ1356384.1"/>
    <property type="molecule type" value="Genomic_DNA"/>
</dbReference>
<evidence type="ECO:0000313" key="3">
    <source>
        <dbReference type="Proteomes" id="UP001196413"/>
    </source>
</evidence>
<comment type="caution">
    <text evidence="2">The sequence shown here is derived from an EMBL/GenBank/DDBJ whole genome shotgun (WGS) entry which is preliminary data.</text>
</comment>
<gene>
    <name evidence="2" type="ORF">KIN20_014090</name>
</gene>
<dbReference type="Proteomes" id="UP001196413">
    <property type="component" value="Unassembled WGS sequence"/>
</dbReference>
<feature type="compositionally biased region" description="Basic and acidic residues" evidence="1">
    <location>
        <begin position="73"/>
        <end position="96"/>
    </location>
</feature>